<dbReference type="RefSeq" id="WP_344528430.1">
    <property type="nucleotide sequence ID" value="NZ_BAAAPE010000007.1"/>
</dbReference>
<dbReference type="CDD" id="cd06268">
    <property type="entry name" value="PBP1_ABC_transporter_LIVBP-like"/>
    <property type="match status" value="1"/>
</dbReference>
<name>A0ABN2VY16_9ACTN</name>
<dbReference type="InterPro" id="IPR028082">
    <property type="entry name" value="Peripla_BP_I"/>
</dbReference>
<comment type="caution">
    <text evidence="1">The sequence shown here is derived from an EMBL/GenBank/DDBJ whole genome shotgun (WGS) entry which is preliminary data.</text>
</comment>
<protein>
    <recommendedName>
        <fullName evidence="3">Leucine-binding protein domain-containing protein</fullName>
    </recommendedName>
</protein>
<evidence type="ECO:0008006" key="3">
    <source>
        <dbReference type="Google" id="ProtNLM"/>
    </source>
</evidence>
<sequence>MLSSVIDLARRPFRRPWGPGEKALAVLLVLAVAAGVTVLVTVPDWGGEDDCPRGVQRVEGQCMAVADGDFAYDEGLRGLIEGVAEENAEASGGTYRSVALTMPFTSDATSAMSPGLIEHGLAGALAAQRAANDRPGPKLRLLLADIGEDMKEWRPVVDRLDALPDSETLIAAVGLPSSTSESKQAIKALEKREIPSVGPVITSSDMNAGRFFFKTSPSNAHFTAALGRYLDRREDAKTGFLVLDERAEDTYSRDLERHVLKAFGKEFDLRRNSASFVGTRGDEAGTPNLFRIPVLNLCAAKADTVFYAGRDEDLPALVERLASSPNCGYRKPLRLVKVGIGLPPELTGKDITARMRAAGIRLVQAASVDPAWARGTGERPSGYAAFAKAYEAVTEGQDLGSKPLDDGYAVMYYDALTAVSEASGLAYEDTPKSKAGGESKSPERVRKDVHNKLLNLNPDRRGDAEGCNPCVEGAGGTYGFNPRASAGLWPVCKGVHVLEYPAPKGGATREKSPYRTYGGSFSGVCPKGL</sequence>
<dbReference type="Gene3D" id="3.40.50.2300">
    <property type="match status" value="2"/>
</dbReference>
<dbReference type="EMBL" id="BAAAPE010000007">
    <property type="protein sequence ID" value="GAA2076664.1"/>
    <property type="molecule type" value="Genomic_DNA"/>
</dbReference>
<evidence type="ECO:0000313" key="1">
    <source>
        <dbReference type="EMBL" id="GAA2076664.1"/>
    </source>
</evidence>
<keyword evidence="2" id="KW-1185">Reference proteome</keyword>
<reference evidence="1 2" key="1">
    <citation type="journal article" date="2019" name="Int. J. Syst. Evol. Microbiol.">
        <title>The Global Catalogue of Microorganisms (GCM) 10K type strain sequencing project: providing services to taxonomists for standard genome sequencing and annotation.</title>
        <authorList>
            <consortium name="The Broad Institute Genomics Platform"/>
            <consortium name="The Broad Institute Genome Sequencing Center for Infectious Disease"/>
            <person name="Wu L."/>
            <person name="Ma J."/>
        </authorList>
    </citation>
    <scope>NUCLEOTIDE SEQUENCE [LARGE SCALE GENOMIC DNA]</scope>
    <source>
        <strain evidence="1 2">JCM 15478</strain>
    </source>
</reference>
<accession>A0ABN2VY16</accession>
<proteinExistence type="predicted"/>
<evidence type="ECO:0000313" key="2">
    <source>
        <dbReference type="Proteomes" id="UP001500016"/>
    </source>
</evidence>
<dbReference type="SUPFAM" id="SSF53822">
    <property type="entry name" value="Periplasmic binding protein-like I"/>
    <property type="match status" value="1"/>
</dbReference>
<dbReference type="Proteomes" id="UP001500016">
    <property type="component" value="Unassembled WGS sequence"/>
</dbReference>
<gene>
    <name evidence="1" type="ORF">GCM10009801_32320</name>
</gene>
<organism evidence="1 2">
    <name type="scientific">Streptomyces albiaxialis</name>
    <dbReference type="NCBI Taxonomy" id="329523"/>
    <lineage>
        <taxon>Bacteria</taxon>
        <taxon>Bacillati</taxon>
        <taxon>Actinomycetota</taxon>
        <taxon>Actinomycetes</taxon>
        <taxon>Kitasatosporales</taxon>
        <taxon>Streptomycetaceae</taxon>
        <taxon>Streptomyces</taxon>
    </lineage>
</organism>